<proteinExistence type="predicted"/>
<dbReference type="AlphaFoldDB" id="A0AAW2Z562"/>
<evidence type="ECO:0000313" key="2">
    <source>
        <dbReference type="Proteomes" id="UP001431209"/>
    </source>
</evidence>
<keyword evidence="2" id="KW-1185">Reference proteome</keyword>
<organism evidence="1 2">
    <name type="scientific">Acrasis kona</name>
    <dbReference type="NCBI Taxonomy" id="1008807"/>
    <lineage>
        <taxon>Eukaryota</taxon>
        <taxon>Discoba</taxon>
        <taxon>Heterolobosea</taxon>
        <taxon>Tetramitia</taxon>
        <taxon>Eutetramitia</taxon>
        <taxon>Acrasidae</taxon>
        <taxon>Acrasis</taxon>
    </lineage>
</organism>
<dbReference type="Proteomes" id="UP001431209">
    <property type="component" value="Unassembled WGS sequence"/>
</dbReference>
<sequence>MIWNQSSRSEIRSFIDAVMAQITLHFFPPQGTIVHTNYKLASVPHLSSKYNRPSLSNVLKVGSIYVDQFNVDPSGDIWSDGDAVGGQLDPDYNQKTISPLHFLQQLLSYLYAHKNEPEELWQSKCSSWKAVVNVVKIILQSNQKQIDRETVQVFMSALFPMVISRIIDASKNNKSENNNSRTADEIVLDDCLSCLYFISNNDIELLSNYLLSAGCGEGTLINNFLIVMDHCDDSIQMKSMLKLVICLCAHSNKFATMEVVIYSIKWILSCGVVDETCLLCADLLIRIVVNSNKVDGYDLGSLICNKLLTPEFQIQFERSPEEFCSFFFSDHKISSSEEAMWDVDRRAKLLGFLTSRTSQIESDHI</sequence>
<accession>A0AAW2Z562</accession>
<dbReference type="EMBL" id="JAOPGA020001095">
    <property type="protein sequence ID" value="KAL0484968.1"/>
    <property type="molecule type" value="Genomic_DNA"/>
</dbReference>
<name>A0AAW2Z562_9EUKA</name>
<reference evidence="1 2" key="1">
    <citation type="submission" date="2024-03" db="EMBL/GenBank/DDBJ databases">
        <title>The Acrasis kona genome and developmental transcriptomes reveal deep origins of eukaryotic multicellular pathways.</title>
        <authorList>
            <person name="Sheikh S."/>
            <person name="Fu C.-J."/>
            <person name="Brown M.W."/>
            <person name="Baldauf S.L."/>
        </authorList>
    </citation>
    <scope>NUCLEOTIDE SEQUENCE [LARGE SCALE GENOMIC DNA]</scope>
    <source>
        <strain evidence="1 2">ATCC MYA-3509</strain>
    </source>
</reference>
<gene>
    <name evidence="1" type="ORF">AKO1_003785</name>
</gene>
<comment type="caution">
    <text evidence="1">The sequence shown here is derived from an EMBL/GenBank/DDBJ whole genome shotgun (WGS) entry which is preliminary data.</text>
</comment>
<evidence type="ECO:0000313" key="1">
    <source>
        <dbReference type="EMBL" id="KAL0484968.1"/>
    </source>
</evidence>
<protein>
    <submittedName>
        <fullName evidence="1">DnaE2</fullName>
    </submittedName>
</protein>